<protein>
    <recommendedName>
        <fullName evidence="3">Apea-like HEPN domain-containing protein</fullName>
    </recommendedName>
</protein>
<accession>A0AAP9E4E8</accession>
<organism evidence="1 2">
    <name type="scientific">Agrobacterium tumefaciens</name>
    <dbReference type="NCBI Taxonomy" id="358"/>
    <lineage>
        <taxon>Bacteria</taxon>
        <taxon>Pseudomonadati</taxon>
        <taxon>Pseudomonadota</taxon>
        <taxon>Alphaproteobacteria</taxon>
        <taxon>Hyphomicrobiales</taxon>
        <taxon>Rhizobiaceae</taxon>
        <taxon>Rhizobium/Agrobacterium group</taxon>
        <taxon>Agrobacterium</taxon>
        <taxon>Agrobacterium tumefaciens complex</taxon>
    </lineage>
</organism>
<reference evidence="1 2" key="1">
    <citation type="journal article" date="2017" name="Genome Announc.">
        <title>Draft Genome Sequence of Agrobacterium tumefaciens Biovar 1 Strain 186, Isolated from Walnut.</title>
        <authorList>
            <person name="Poret-Peterson A.T."/>
            <person name="Bhatnagar S."/>
            <person name="McClean A.E."/>
            <person name="Kluepfel D.A."/>
        </authorList>
    </citation>
    <scope>NUCLEOTIDE SEQUENCE [LARGE SCALE GENOMIC DNA]</scope>
    <source>
        <strain evidence="1 2">186</strain>
    </source>
</reference>
<name>A0AAP9E4E8_AGRTU</name>
<dbReference type="RefSeq" id="WP_099085935.1">
    <property type="nucleotide sequence ID" value="NZ_CP042274.1"/>
</dbReference>
<evidence type="ECO:0000313" key="1">
    <source>
        <dbReference type="EMBL" id="QDY94531.1"/>
    </source>
</evidence>
<dbReference type="Proteomes" id="UP000222296">
    <property type="component" value="Chromosome Circular"/>
</dbReference>
<gene>
    <name evidence="1" type="ORF">CG010_010640</name>
</gene>
<dbReference type="EMBL" id="CP042274">
    <property type="protein sequence ID" value="QDY94531.1"/>
    <property type="molecule type" value="Genomic_DNA"/>
</dbReference>
<evidence type="ECO:0008006" key="3">
    <source>
        <dbReference type="Google" id="ProtNLM"/>
    </source>
</evidence>
<proteinExistence type="predicted"/>
<evidence type="ECO:0000313" key="2">
    <source>
        <dbReference type="Proteomes" id="UP000222296"/>
    </source>
</evidence>
<sequence>MLDQNQFETIERARAGFITVSTEGHTPFDDRTYVAFLQQHDLTHVTNFPYKQELSGFTTAARAEVSALAKSVRAASSARARSVSHAFLTKALDAILIGAFRDRSDAPLDAAEQQALDEKLTAWFDSHAVVRTHYIPCILSPYADERFSIGPVRFHHLSDFPAADFGMTIDEVDALDESNDFHGLTDLKRFIAERHADWVAVIGIADHEPNRALTKADLSVDVALAIVQLATSFDHYRGIARATARMAPAWRPNILRTSDGGGSGGIINLQPGRSVAPEGLGIILKANSAFVTSMGTRLTGYVEGMSALPVLDETWCNAAYWYHEAIAEPLETIAIAKLETAIEVLFRSESSSRSTSRLVNALEIFFGLAKDDMLPNGTMTAGEFAATIVTARSRVLHGTWQTLTSDLPEGKGGNPVSLAATEQFARSLLVKTSVAIDSYTASGNPADSVEGLLAWVRAMTAGKTSV</sequence>
<dbReference type="AlphaFoldDB" id="A0AAP9E4E8"/>